<dbReference type="Gene3D" id="3.40.50.1010">
    <property type="entry name" value="5'-nuclease"/>
    <property type="match status" value="1"/>
</dbReference>
<dbReference type="SMART" id="SM00382">
    <property type="entry name" value="AAA"/>
    <property type="match status" value="1"/>
</dbReference>
<dbReference type="CDD" id="cd09878">
    <property type="entry name" value="PIN_VapC_VirB11L-ATPase-like"/>
    <property type="match status" value="1"/>
</dbReference>
<dbReference type="InterPro" id="IPR003593">
    <property type="entry name" value="AAA+_ATPase"/>
</dbReference>
<comment type="similarity">
    <text evidence="1">In the N-terminal section; belongs to the PINc/VapC protein family.</text>
</comment>
<evidence type="ECO:0000313" key="4">
    <source>
        <dbReference type="EMBL" id="HIK00447.1"/>
    </source>
</evidence>
<dbReference type="Pfam" id="PF01850">
    <property type="entry name" value="PIN"/>
    <property type="match status" value="1"/>
</dbReference>
<evidence type="ECO:0000313" key="5">
    <source>
        <dbReference type="Proteomes" id="UP000646946"/>
    </source>
</evidence>
<dbReference type="SUPFAM" id="SSF52540">
    <property type="entry name" value="P-loop containing nucleoside triphosphate hydrolases"/>
    <property type="match status" value="1"/>
</dbReference>
<dbReference type="InterPro" id="IPR029060">
    <property type="entry name" value="PIN-like_dom_sf"/>
</dbReference>
<dbReference type="EMBL" id="DVAB01000023">
    <property type="protein sequence ID" value="HIK00447.1"/>
    <property type="molecule type" value="Genomic_DNA"/>
</dbReference>
<proteinExistence type="inferred from homology"/>
<dbReference type="PANTHER" id="PTHR11603:SF147">
    <property type="entry name" value="MEMBRANE PROTEIN"/>
    <property type="match status" value="1"/>
</dbReference>
<comment type="caution">
    <text evidence="4">The sequence shown here is derived from an EMBL/GenBank/DDBJ whole genome shotgun (WGS) entry which is preliminary data.</text>
</comment>
<feature type="domain" description="AAA+ ATPase" evidence="2">
    <location>
        <begin position="261"/>
        <end position="397"/>
    </location>
</feature>
<organism evidence="4 5">
    <name type="scientific">Candidatus Naiadarchaeum limnaeum</name>
    <dbReference type="NCBI Taxonomy" id="2756139"/>
    <lineage>
        <taxon>Archaea</taxon>
        <taxon>Candidatus Undinarchaeota</taxon>
        <taxon>Candidatus Undinarchaeia</taxon>
        <taxon>Candidatus Naiadarchaeales</taxon>
        <taxon>Candidatus Naiadarchaeaceae</taxon>
        <taxon>Candidatus Naiadarchaeum</taxon>
    </lineage>
</organism>
<evidence type="ECO:0000256" key="1">
    <source>
        <dbReference type="ARBA" id="ARBA00046345"/>
    </source>
</evidence>
<dbReference type="SUPFAM" id="SSF88723">
    <property type="entry name" value="PIN domain-like"/>
    <property type="match status" value="1"/>
</dbReference>
<accession>A0A832V3S5</accession>
<reference evidence="4 5" key="1">
    <citation type="journal article" name="Nat. Commun.">
        <title>Undinarchaeota illuminate DPANN phylogeny and the impact of gene transfer on archaeal evolution.</title>
        <authorList>
            <person name="Dombrowski N."/>
            <person name="Williams T.A."/>
            <person name="Sun J."/>
            <person name="Woodcroft B.J."/>
            <person name="Lee J.H."/>
            <person name="Minh B.Q."/>
            <person name="Rinke C."/>
            <person name="Spang A."/>
        </authorList>
    </citation>
    <scope>NUCLEOTIDE SEQUENCE [LARGE SCALE GENOMIC DNA]</scope>
    <source>
        <strain evidence="4">MAG_bin1129</strain>
    </source>
</reference>
<evidence type="ECO:0000259" key="2">
    <source>
        <dbReference type="SMART" id="SM00382"/>
    </source>
</evidence>
<keyword evidence="5" id="KW-1185">Reference proteome</keyword>
<gene>
    <name evidence="4" type="primary">tadA</name>
    <name evidence="4" type="ORF">H1016_02825</name>
</gene>
<sequence length="529" mass="58757">METNKLTGKTVPDTSVLIGAKVSKLIESGELSGELVILEAVLSELENQANKGRAIGFEGLDEIAKLKELEKEKKIKITFYGALPTVDEIKAAQFGIIDALIRNTAAKLDATLLTADYIQYKVALARGINCKYIEKKVREKPRIQEFFDKETMSVHLKVNTVPVAKKGRPGSVRLVELGKEKLTDQDLTEMIKEIIDFGRENQGIEISMKGATVVQMGDFRIAIAEPPFSDGLEITAVRPIAKVSLESYKLSDKLLKRLKESAEGVLICGPPGAGKSSFAAALAEFYVKEKRAIVKTMESPRDLQVQPEITQYAPLEGQMAKTADVLLLVRPDYTFYDEVRKTQDFQIFADMRLAGVGMIGVTHASAPIDALQRMVSRLELGQIPLIVDTVIYIKDAEIRKVYETRLTVKVPAGMFESDLARPVVEVKDFESGRIEYEMYTYGEETVIMRVGATPKEVIATLAHSKKEYILDFGDIAANKEITAYAGKNFLFKTKLTENASVRVDMKGKMADLIRRALRYNDAIRGLISD</sequence>
<dbReference type="Gene3D" id="3.40.50.300">
    <property type="entry name" value="P-loop containing nucleotide triphosphate hydrolases"/>
    <property type="match status" value="1"/>
</dbReference>
<dbReference type="NCBIfam" id="NF010335">
    <property type="entry name" value="PRK13764.1"/>
    <property type="match status" value="1"/>
</dbReference>
<dbReference type="SMART" id="SM00670">
    <property type="entry name" value="PINc"/>
    <property type="match status" value="1"/>
</dbReference>
<protein>
    <submittedName>
        <fullName evidence="4">Flp pilus assembly complex ATPase component TadA</fullName>
    </submittedName>
</protein>
<evidence type="ECO:0000259" key="3">
    <source>
        <dbReference type="SMART" id="SM00670"/>
    </source>
</evidence>
<dbReference type="InterPro" id="IPR002716">
    <property type="entry name" value="PIN_dom"/>
</dbReference>
<feature type="domain" description="PIN" evidence="3">
    <location>
        <begin position="8"/>
        <end position="121"/>
    </location>
</feature>
<dbReference type="Proteomes" id="UP000646946">
    <property type="component" value="Unassembled WGS sequence"/>
</dbReference>
<dbReference type="AlphaFoldDB" id="A0A832V3S5"/>
<dbReference type="InterPro" id="IPR027417">
    <property type="entry name" value="P-loop_NTPase"/>
</dbReference>
<dbReference type="InterPro" id="IPR052041">
    <property type="entry name" value="Nucleic_acid_metab_PIN/TRAM"/>
</dbReference>
<name>A0A832V3S5_9ARCH</name>
<dbReference type="PANTHER" id="PTHR11603">
    <property type="entry name" value="AAA FAMILY ATPASE"/>
    <property type="match status" value="1"/>
</dbReference>